<comment type="caution">
    <text evidence="1">The sequence shown here is derived from an EMBL/GenBank/DDBJ whole genome shotgun (WGS) entry which is preliminary data.</text>
</comment>
<organism evidence="1 2">
    <name type="scientific">Peronosclerospora sorghi</name>
    <dbReference type="NCBI Taxonomy" id="230839"/>
    <lineage>
        <taxon>Eukaryota</taxon>
        <taxon>Sar</taxon>
        <taxon>Stramenopiles</taxon>
        <taxon>Oomycota</taxon>
        <taxon>Peronosporomycetes</taxon>
        <taxon>Peronosporales</taxon>
        <taxon>Peronosporaceae</taxon>
        <taxon>Peronosclerospora</taxon>
    </lineage>
</organism>
<name>A0ACC0WKV6_9STRA</name>
<sequence>MQEQVERLNLEKTQKMEESGSLETQLEKTRALLADKSDELKEATEILKRCKEDRAVSRAKVDAQASEHNEFTQHKQTADWTNKEGISMFDDNKRENQIVEQTVLKELKSKIENKKNKEKKIEELKVTTSDSKRVELVD</sequence>
<accession>A0ACC0WKV6</accession>
<protein>
    <submittedName>
        <fullName evidence="1">Uncharacterized protein</fullName>
    </submittedName>
</protein>
<gene>
    <name evidence="1" type="ORF">PsorP6_011950</name>
</gene>
<dbReference type="EMBL" id="CM047591">
    <property type="protein sequence ID" value="KAI9919017.1"/>
    <property type="molecule type" value="Genomic_DNA"/>
</dbReference>
<evidence type="ECO:0000313" key="2">
    <source>
        <dbReference type="Proteomes" id="UP001163321"/>
    </source>
</evidence>
<keyword evidence="2" id="KW-1185">Reference proteome</keyword>
<evidence type="ECO:0000313" key="1">
    <source>
        <dbReference type="EMBL" id="KAI9919017.1"/>
    </source>
</evidence>
<reference evidence="1 2" key="1">
    <citation type="journal article" date="2022" name="bioRxiv">
        <title>The genome of the oomycete Peronosclerospora sorghi, a cosmopolitan pathogen of maize and sorghum, is inflated with dispersed pseudogenes.</title>
        <authorList>
            <person name="Fletcher K."/>
            <person name="Martin F."/>
            <person name="Isakeit T."/>
            <person name="Cavanaugh K."/>
            <person name="Magill C."/>
            <person name="Michelmore R."/>
        </authorList>
    </citation>
    <scope>NUCLEOTIDE SEQUENCE [LARGE SCALE GENOMIC DNA]</scope>
    <source>
        <strain evidence="1">P6</strain>
    </source>
</reference>
<dbReference type="Proteomes" id="UP001163321">
    <property type="component" value="Chromosome 12"/>
</dbReference>
<proteinExistence type="predicted"/>